<dbReference type="Proteomes" id="UP000288805">
    <property type="component" value="Unassembled WGS sequence"/>
</dbReference>
<comment type="caution">
    <text evidence="3">The sequence shown here is derived from an EMBL/GenBank/DDBJ whole genome shotgun (WGS) entry which is preliminary data.</text>
</comment>
<keyword evidence="1" id="KW-0645">Protease</keyword>
<sequence length="187" mass="21385">MCPNRDWVSTYEIVSKGVVVMGNNASCKIVGIGMVRIKMFDGVVRTLGDVRHIPDLKRNLISLSTLDSKWYKYTSECGVLKMTKLSRRGLLNGQSISKLKFCEHCVFGKQKRVKFTKGIHNTKGTLDYIHYDLWGPSRVPSKGGASYMFTIIDDFFIKVWVFFLKQKSDVLATFKEGKIMIENQTRK</sequence>
<dbReference type="GO" id="GO:0006508">
    <property type="term" value="P:proteolysis"/>
    <property type="evidence" value="ECO:0007669"/>
    <property type="project" value="UniProtKB-KW"/>
</dbReference>
<evidence type="ECO:0000313" key="4">
    <source>
        <dbReference type="Proteomes" id="UP000288805"/>
    </source>
</evidence>
<dbReference type="GO" id="GO:0008233">
    <property type="term" value="F:peptidase activity"/>
    <property type="evidence" value="ECO:0007669"/>
    <property type="project" value="UniProtKB-KW"/>
</dbReference>
<dbReference type="EMBL" id="QGNW01002239">
    <property type="protein sequence ID" value="RVW22326.1"/>
    <property type="molecule type" value="Genomic_DNA"/>
</dbReference>
<name>A0A438CGL3_VITVI</name>
<dbReference type="Pfam" id="PF22936">
    <property type="entry name" value="Pol_BBD"/>
    <property type="match status" value="1"/>
</dbReference>
<evidence type="ECO:0000313" key="3">
    <source>
        <dbReference type="EMBL" id="RVW22326.1"/>
    </source>
</evidence>
<reference evidence="3 4" key="1">
    <citation type="journal article" date="2018" name="PLoS Genet.">
        <title>Population sequencing reveals clonal diversity and ancestral inbreeding in the grapevine cultivar Chardonnay.</title>
        <authorList>
            <person name="Roach M.J."/>
            <person name="Johnson D.L."/>
            <person name="Bohlmann J."/>
            <person name="van Vuuren H.J."/>
            <person name="Jones S.J."/>
            <person name="Pretorius I.S."/>
            <person name="Schmidt S.A."/>
            <person name="Borneman A.R."/>
        </authorList>
    </citation>
    <scope>NUCLEOTIDE SEQUENCE [LARGE SCALE GENOMIC DNA]</scope>
    <source>
        <strain evidence="4">cv. Chardonnay</strain>
        <tissue evidence="3">Leaf</tissue>
    </source>
</reference>
<dbReference type="InterPro" id="IPR054722">
    <property type="entry name" value="PolX-like_BBD"/>
</dbReference>
<organism evidence="3 4">
    <name type="scientific">Vitis vinifera</name>
    <name type="common">Grape</name>
    <dbReference type="NCBI Taxonomy" id="29760"/>
    <lineage>
        <taxon>Eukaryota</taxon>
        <taxon>Viridiplantae</taxon>
        <taxon>Streptophyta</taxon>
        <taxon>Embryophyta</taxon>
        <taxon>Tracheophyta</taxon>
        <taxon>Spermatophyta</taxon>
        <taxon>Magnoliopsida</taxon>
        <taxon>eudicotyledons</taxon>
        <taxon>Gunneridae</taxon>
        <taxon>Pentapetalae</taxon>
        <taxon>rosids</taxon>
        <taxon>Vitales</taxon>
        <taxon>Vitaceae</taxon>
        <taxon>Viteae</taxon>
        <taxon>Vitis</taxon>
    </lineage>
</organism>
<evidence type="ECO:0000259" key="2">
    <source>
        <dbReference type="Pfam" id="PF22936"/>
    </source>
</evidence>
<proteinExistence type="predicted"/>
<dbReference type="PANTHER" id="PTHR42648:SF31">
    <property type="entry name" value="RNA-DIRECTED DNA POLYMERASE"/>
    <property type="match status" value="1"/>
</dbReference>
<feature type="domain" description="Retrovirus-related Pol polyprotein from transposon TNT 1-94-like beta-barrel" evidence="2">
    <location>
        <begin position="1"/>
        <end position="69"/>
    </location>
</feature>
<dbReference type="AlphaFoldDB" id="A0A438CGL3"/>
<accession>A0A438CGL3</accession>
<dbReference type="PANTHER" id="PTHR42648">
    <property type="entry name" value="TRANSPOSASE, PUTATIVE-RELATED"/>
    <property type="match status" value="1"/>
</dbReference>
<evidence type="ECO:0000256" key="1">
    <source>
        <dbReference type="ARBA" id="ARBA00022670"/>
    </source>
</evidence>
<dbReference type="InterPro" id="IPR039537">
    <property type="entry name" value="Retrotran_Ty1/copia-like"/>
</dbReference>
<protein>
    <submittedName>
        <fullName evidence="3">Retrovirus-related Pol polyprotein from transposon TNT 1-94</fullName>
    </submittedName>
</protein>
<gene>
    <name evidence="3" type="primary">POLX_1469</name>
    <name evidence="3" type="ORF">CK203_101846</name>
</gene>
<keyword evidence="1" id="KW-0378">Hydrolase</keyword>